<dbReference type="InterPro" id="IPR020546">
    <property type="entry name" value="ATP_synth_F1_dsu/esu_N"/>
</dbReference>
<evidence type="ECO:0000256" key="6">
    <source>
        <dbReference type="ARBA" id="ARBA00022781"/>
    </source>
</evidence>
<evidence type="ECO:0000256" key="1">
    <source>
        <dbReference type="ARBA" id="ARBA00003543"/>
    </source>
</evidence>
<keyword evidence="10 13" id="KW-0066">ATP synthesis</keyword>
<comment type="similarity">
    <text evidence="3 13 14">Belongs to the ATPase epsilon chain family.</text>
</comment>
<dbReference type="NCBIfam" id="NF001846">
    <property type="entry name" value="PRK00571.1-3"/>
    <property type="match status" value="1"/>
</dbReference>
<dbReference type="NCBIfam" id="NF009980">
    <property type="entry name" value="PRK13446.1"/>
    <property type="match status" value="1"/>
</dbReference>
<dbReference type="NCBIfam" id="TIGR01216">
    <property type="entry name" value="ATP_synt_epsi"/>
    <property type="match status" value="1"/>
</dbReference>
<keyword evidence="8 13" id="KW-0472">Membrane</keyword>
<evidence type="ECO:0000256" key="3">
    <source>
        <dbReference type="ARBA" id="ARBA00005712"/>
    </source>
</evidence>
<evidence type="ECO:0000256" key="11">
    <source>
        <dbReference type="ARBA" id="ARBA00030215"/>
    </source>
</evidence>
<reference evidence="17 18" key="1">
    <citation type="submission" date="2023-06" db="EMBL/GenBank/DDBJ databases">
        <title>Paenibacillus polygonum sp. nov., an endophytic bacterium, isolated from Polygonum lapathifolium L. in Nanji Wetland National Nature Reserve, South of Poyang Lake, Jiangxi Province, China.</title>
        <authorList>
            <person name="Yu Z."/>
        </authorList>
    </citation>
    <scope>NUCLEOTIDE SEQUENCE [LARGE SCALE GENOMIC DNA]</scope>
    <source>
        <strain evidence="17 18">C31</strain>
    </source>
</reference>
<dbReference type="SUPFAM" id="SSF46604">
    <property type="entry name" value="Epsilon subunit of F1F0-ATP synthase C-terminal domain"/>
    <property type="match status" value="1"/>
</dbReference>
<keyword evidence="18" id="KW-1185">Reference proteome</keyword>
<dbReference type="PANTHER" id="PTHR13822">
    <property type="entry name" value="ATP SYNTHASE DELTA/EPSILON CHAIN"/>
    <property type="match status" value="1"/>
</dbReference>
<dbReference type="EMBL" id="CP127162">
    <property type="protein sequence ID" value="WIV18934.1"/>
    <property type="molecule type" value="Genomic_DNA"/>
</dbReference>
<evidence type="ECO:0000313" key="17">
    <source>
        <dbReference type="EMBL" id="WIV18934.1"/>
    </source>
</evidence>
<dbReference type="InterPro" id="IPR001469">
    <property type="entry name" value="ATP_synth_F1_dsu/esu"/>
</dbReference>
<name>A0ABY8X190_9BACL</name>
<dbReference type="Gene3D" id="2.60.15.10">
    <property type="entry name" value="F0F1 ATP synthase delta/epsilon subunit, N-terminal"/>
    <property type="match status" value="1"/>
</dbReference>
<dbReference type="InterPro" id="IPR036771">
    <property type="entry name" value="ATPsynth_dsu/esu_N"/>
</dbReference>
<protein>
    <recommendedName>
        <fullName evidence="4 13">ATP synthase epsilon chain</fullName>
    </recommendedName>
    <alternativeName>
        <fullName evidence="12 13">ATP synthase F1 sector epsilon subunit</fullName>
    </alternativeName>
    <alternativeName>
        <fullName evidence="11 13">F-ATPase epsilon subunit</fullName>
    </alternativeName>
</protein>
<comment type="function">
    <text evidence="1 13">Produces ATP from ADP in the presence of a proton gradient across the membrane.</text>
</comment>
<dbReference type="PANTHER" id="PTHR13822:SF10">
    <property type="entry name" value="ATP SYNTHASE EPSILON CHAIN, CHLOROPLASTIC"/>
    <property type="match status" value="1"/>
</dbReference>
<feature type="domain" description="ATP synthase F1 complex delta/epsilon subunit N-terminal" evidence="16">
    <location>
        <begin position="6"/>
        <end position="82"/>
    </location>
</feature>
<evidence type="ECO:0000256" key="2">
    <source>
        <dbReference type="ARBA" id="ARBA00004202"/>
    </source>
</evidence>
<dbReference type="CDD" id="cd12152">
    <property type="entry name" value="F1-ATPase_delta"/>
    <property type="match status" value="1"/>
</dbReference>
<comment type="subunit">
    <text evidence="13 14">F-type ATPases have 2 components, CF(1) - the catalytic core - and CF(0) - the membrane proton channel. CF(1) has five subunits: alpha(3), beta(3), gamma(1), delta(1), epsilon(1). CF(0) has three main subunits: a, b and c.</text>
</comment>
<dbReference type="Pfam" id="PF02823">
    <property type="entry name" value="ATP-synt_DE_N"/>
    <property type="match status" value="1"/>
</dbReference>
<keyword evidence="7 13" id="KW-0406">Ion transport</keyword>
<feature type="domain" description="ATP synthase epsilon subunit C-terminal" evidence="15">
    <location>
        <begin position="87"/>
        <end position="133"/>
    </location>
</feature>
<evidence type="ECO:0000256" key="7">
    <source>
        <dbReference type="ARBA" id="ARBA00023065"/>
    </source>
</evidence>
<proteinExistence type="inferred from homology"/>
<evidence type="ECO:0000256" key="8">
    <source>
        <dbReference type="ARBA" id="ARBA00023136"/>
    </source>
</evidence>
<evidence type="ECO:0000256" key="9">
    <source>
        <dbReference type="ARBA" id="ARBA00023196"/>
    </source>
</evidence>
<evidence type="ECO:0000259" key="16">
    <source>
        <dbReference type="Pfam" id="PF02823"/>
    </source>
</evidence>
<evidence type="ECO:0000256" key="14">
    <source>
        <dbReference type="RuleBase" id="RU003656"/>
    </source>
</evidence>
<evidence type="ECO:0000313" key="18">
    <source>
        <dbReference type="Proteomes" id="UP001236415"/>
    </source>
</evidence>
<dbReference type="RefSeq" id="WP_285744676.1">
    <property type="nucleotide sequence ID" value="NZ_CP127162.1"/>
</dbReference>
<gene>
    <name evidence="13" type="primary">atpC</name>
    <name evidence="17" type="ORF">QPK24_21850</name>
</gene>
<dbReference type="HAMAP" id="MF_00530">
    <property type="entry name" value="ATP_synth_epsil_bac"/>
    <property type="match status" value="1"/>
</dbReference>
<dbReference type="Pfam" id="PF00401">
    <property type="entry name" value="ATP-synt_DE"/>
    <property type="match status" value="1"/>
</dbReference>
<dbReference type="Proteomes" id="UP001236415">
    <property type="component" value="Chromosome"/>
</dbReference>
<evidence type="ECO:0000256" key="12">
    <source>
        <dbReference type="ARBA" id="ARBA00031795"/>
    </source>
</evidence>
<comment type="subcellular location">
    <subcellularLocation>
        <location evidence="2 13">Cell membrane</location>
        <topology evidence="2 13">Peripheral membrane protein</topology>
    </subcellularLocation>
</comment>
<keyword evidence="5 13" id="KW-0813">Transport</keyword>
<evidence type="ECO:0000256" key="4">
    <source>
        <dbReference type="ARBA" id="ARBA00014480"/>
    </source>
</evidence>
<keyword evidence="6 13" id="KW-0375">Hydrogen ion transport</keyword>
<dbReference type="InterPro" id="IPR020547">
    <property type="entry name" value="ATP_synth_F1_esu_C"/>
</dbReference>
<keyword evidence="9 13" id="KW-0139">CF(1)</keyword>
<dbReference type="InterPro" id="IPR036794">
    <property type="entry name" value="ATP_F1_dsu/esu_C_sf"/>
</dbReference>
<dbReference type="SUPFAM" id="SSF51344">
    <property type="entry name" value="Epsilon subunit of F1F0-ATP synthase N-terminal domain"/>
    <property type="match status" value="1"/>
</dbReference>
<evidence type="ECO:0000256" key="10">
    <source>
        <dbReference type="ARBA" id="ARBA00023310"/>
    </source>
</evidence>
<evidence type="ECO:0000256" key="5">
    <source>
        <dbReference type="ARBA" id="ARBA00022448"/>
    </source>
</evidence>
<keyword evidence="13" id="KW-1003">Cell membrane</keyword>
<evidence type="ECO:0000259" key="15">
    <source>
        <dbReference type="Pfam" id="PF00401"/>
    </source>
</evidence>
<dbReference type="Gene3D" id="1.20.5.440">
    <property type="entry name" value="ATP synthase delta/epsilon subunit, C-terminal domain"/>
    <property type="match status" value="1"/>
</dbReference>
<accession>A0ABY8X190</accession>
<evidence type="ECO:0000256" key="13">
    <source>
        <dbReference type="HAMAP-Rule" id="MF_00530"/>
    </source>
</evidence>
<sequence>MSTFLLEIVTPERLIFSEQVNSLVVRGVEGELGILPGHVPFVTPLQIAPVSIKTDGKELKIAVAGGFVEVRKEKVVILAESAELASEIDVIRAKAALERAETRLTSSGNRDQYDHRRAEIALQKAMNRLKVSGNL</sequence>
<organism evidence="17 18">
    <name type="scientific">Paenibacillus polygoni</name>
    <dbReference type="NCBI Taxonomy" id="3050112"/>
    <lineage>
        <taxon>Bacteria</taxon>
        <taxon>Bacillati</taxon>
        <taxon>Bacillota</taxon>
        <taxon>Bacilli</taxon>
        <taxon>Bacillales</taxon>
        <taxon>Paenibacillaceae</taxon>
        <taxon>Paenibacillus</taxon>
    </lineage>
</organism>